<sequence>MGFLYEILHYAMLLYTYAIIIFILMSWFPGARESSFGQMLGSIVEPYLEPFRKIIPPIGGMIDISPIVAIFVLQFAMRGLDFLFIRLLSTVFGI</sequence>
<keyword evidence="2" id="KW-0812">Transmembrane</keyword>
<dbReference type="STRING" id="334253.SAMN04487943_106102"/>
<dbReference type="AlphaFoldDB" id="A0A1I4M903"/>
<dbReference type="InterPro" id="IPR003425">
    <property type="entry name" value="CCB3/YggT"/>
</dbReference>
<gene>
    <name evidence="3" type="ORF">SAMN04487943_106102</name>
</gene>
<dbReference type="GO" id="GO:0016020">
    <property type="term" value="C:membrane"/>
    <property type="evidence" value="ECO:0007669"/>
    <property type="project" value="InterPro"/>
</dbReference>
<name>A0A1I4M903_9BACI</name>
<feature type="transmembrane region" description="Helical" evidence="2">
    <location>
        <begin position="54"/>
        <end position="76"/>
    </location>
</feature>
<evidence type="ECO:0000256" key="2">
    <source>
        <dbReference type="SAM" id="Phobius"/>
    </source>
</evidence>
<dbReference type="OrthoDB" id="47652at2"/>
<evidence type="ECO:0000256" key="1">
    <source>
        <dbReference type="ARBA" id="ARBA00010894"/>
    </source>
</evidence>
<keyword evidence="2" id="KW-0472">Membrane</keyword>
<evidence type="ECO:0000313" key="3">
    <source>
        <dbReference type="EMBL" id="SFL99679.1"/>
    </source>
</evidence>
<evidence type="ECO:0000313" key="4">
    <source>
        <dbReference type="Proteomes" id="UP000198565"/>
    </source>
</evidence>
<protein>
    <submittedName>
        <fullName evidence="3">YggT family protein</fullName>
    </submittedName>
</protein>
<dbReference type="PANTHER" id="PTHR33219:SF14">
    <property type="entry name" value="PROTEIN COFACTOR ASSEMBLY OF COMPLEX C SUBUNIT B CCB3, CHLOROPLASTIC-RELATED"/>
    <property type="match status" value="1"/>
</dbReference>
<accession>A0A1I4M903</accession>
<organism evidence="3 4">
    <name type="scientific">Gracilibacillus orientalis</name>
    <dbReference type="NCBI Taxonomy" id="334253"/>
    <lineage>
        <taxon>Bacteria</taxon>
        <taxon>Bacillati</taxon>
        <taxon>Bacillota</taxon>
        <taxon>Bacilli</taxon>
        <taxon>Bacillales</taxon>
        <taxon>Bacillaceae</taxon>
        <taxon>Gracilibacillus</taxon>
    </lineage>
</organism>
<dbReference type="Proteomes" id="UP000198565">
    <property type="component" value="Unassembled WGS sequence"/>
</dbReference>
<keyword evidence="4" id="KW-1185">Reference proteome</keyword>
<dbReference type="PANTHER" id="PTHR33219">
    <property type="entry name" value="YLMG HOMOLOG PROTEIN 2, CHLOROPLASTIC"/>
    <property type="match status" value="1"/>
</dbReference>
<reference evidence="4" key="1">
    <citation type="submission" date="2016-10" db="EMBL/GenBank/DDBJ databases">
        <authorList>
            <person name="Varghese N."/>
            <person name="Submissions S."/>
        </authorList>
    </citation>
    <scope>NUCLEOTIDE SEQUENCE [LARGE SCALE GENOMIC DNA]</scope>
    <source>
        <strain evidence="4">CGMCC 1.4250</strain>
    </source>
</reference>
<proteinExistence type="inferred from homology"/>
<keyword evidence="2" id="KW-1133">Transmembrane helix</keyword>
<comment type="similarity">
    <text evidence="1">Belongs to the YggT family.</text>
</comment>
<dbReference type="RefSeq" id="WP_091483922.1">
    <property type="nucleotide sequence ID" value="NZ_FOTR01000006.1"/>
</dbReference>
<dbReference type="Pfam" id="PF02325">
    <property type="entry name" value="CCB3_YggT"/>
    <property type="match status" value="1"/>
</dbReference>
<dbReference type="EMBL" id="FOTR01000006">
    <property type="protein sequence ID" value="SFL99679.1"/>
    <property type="molecule type" value="Genomic_DNA"/>
</dbReference>
<feature type="transmembrane region" description="Helical" evidence="2">
    <location>
        <begin position="7"/>
        <end position="28"/>
    </location>
</feature>